<proteinExistence type="predicted"/>
<protein>
    <recommendedName>
        <fullName evidence="4">Protein SCAI</fullName>
    </recommendedName>
</protein>
<organism evidence="2 3">
    <name type="scientific">Salix brachista</name>
    <dbReference type="NCBI Taxonomy" id="2182728"/>
    <lineage>
        <taxon>Eukaryota</taxon>
        <taxon>Viridiplantae</taxon>
        <taxon>Streptophyta</taxon>
        <taxon>Embryophyta</taxon>
        <taxon>Tracheophyta</taxon>
        <taxon>Spermatophyta</taxon>
        <taxon>Magnoliopsida</taxon>
        <taxon>eudicotyledons</taxon>
        <taxon>Gunneridae</taxon>
        <taxon>Pentapetalae</taxon>
        <taxon>rosids</taxon>
        <taxon>fabids</taxon>
        <taxon>Malpighiales</taxon>
        <taxon>Salicaceae</taxon>
        <taxon>Saliceae</taxon>
        <taxon>Salix</taxon>
    </lineage>
</organism>
<name>A0A5N5KHE1_9ROSI</name>
<evidence type="ECO:0000313" key="3">
    <source>
        <dbReference type="Proteomes" id="UP000326939"/>
    </source>
</evidence>
<comment type="caution">
    <text evidence="2">The sequence shown here is derived from an EMBL/GenBank/DDBJ whole genome shotgun (WGS) entry which is preliminary data.</text>
</comment>
<sequence>MTEQHVMSNNTNSNFPVSEVYWSLVDKADKKFSKIRDLPYYERNRYDTYFYKVFKVYTQLWKFQQENRQKLVEAGLKRWEIGEIASRIAQLYYGQYMRTSDSSYLSESYVFYEAILSREYFKDGLFQDLNLANKQLRFFARFLMVSLVWNRREMVHQLVNLLKILVDECRRAFQMSGYLSFEISCLDLDVYEFVMEMKIINQYVSNLLRLNSELVSETDFKEWKLVVQEISRFLKADTTFMNIRPLRYSLVLDLHPDSLPRVATRRSLKLRDAILSSYHHNEVKFSELTVDTFRMLQCLEWEPSGSFYQSSSTKNGQNGGSGSSRINHAQDIADPTLPLNSRKAVLYRPSVTHFLAVLGTICEELAPDGVILIYLSASGRVGHPISPPSGGGTSINTTENTVRNFQSHGMYLDAVSTSPFSSSSNSPNPSSRQSKSDCLHFGTRGNGGLNSIYPTDLIPFTRRPLFIVIDSDSSEAFKASFHWRKFLNTLNNMEKLTSKAISGAEKGEPAAIILSPSCSIPLTTADSSRHHSGSLLTMFLTAPLQVFCLLIGLSVPDVEMETYNKAEKLLSSSLNAWGLTLATSDILDPVWAQILGDPFLRRLLLRFLFCRAVLALFAPSFGKKEFHPECMPSLLTSLQPNSTACQTVVLQMATLFGAAKKFIISEGIVLPAHSDVEMASSS</sequence>
<gene>
    <name evidence="2" type="ORF">DKX38_019759</name>
</gene>
<dbReference type="EMBL" id="VDCV01000013">
    <property type="protein sequence ID" value="KAB5529678.1"/>
    <property type="molecule type" value="Genomic_DNA"/>
</dbReference>
<keyword evidence="3" id="KW-1185">Reference proteome</keyword>
<evidence type="ECO:0008006" key="4">
    <source>
        <dbReference type="Google" id="ProtNLM"/>
    </source>
</evidence>
<feature type="compositionally biased region" description="Polar residues" evidence="1">
    <location>
        <begin position="307"/>
        <end position="316"/>
    </location>
</feature>
<dbReference type="GO" id="GO:0003714">
    <property type="term" value="F:transcription corepressor activity"/>
    <property type="evidence" value="ECO:0007669"/>
    <property type="project" value="InterPro"/>
</dbReference>
<dbReference type="Proteomes" id="UP000326939">
    <property type="component" value="Chromosome 13"/>
</dbReference>
<evidence type="ECO:0000313" key="2">
    <source>
        <dbReference type="EMBL" id="KAB5529678.1"/>
    </source>
</evidence>
<accession>A0A5N5KHE1</accession>
<feature type="compositionally biased region" description="Low complexity" evidence="1">
    <location>
        <begin position="416"/>
        <end position="433"/>
    </location>
</feature>
<reference evidence="3" key="1">
    <citation type="journal article" date="2019" name="Gigascience">
        <title>De novo genome assembly of the endangered Acer yangbiense, a plant species with extremely small populations endemic to Yunnan Province, China.</title>
        <authorList>
            <person name="Yang J."/>
            <person name="Wariss H.M."/>
            <person name="Tao L."/>
            <person name="Zhang R."/>
            <person name="Yun Q."/>
            <person name="Hollingsworth P."/>
            <person name="Dao Z."/>
            <person name="Luo G."/>
            <person name="Guo H."/>
            <person name="Ma Y."/>
            <person name="Sun W."/>
        </authorList>
    </citation>
    <scope>NUCLEOTIDE SEQUENCE [LARGE SCALE GENOMIC DNA]</scope>
    <source>
        <strain evidence="3">cv. br00</strain>
    </source>
</reference>
<dbReference type="PANTHER" id="PTHR21243">
    <property type="entry name" value="PROTEIN SCAI"/>
    <property type="match status" value="1"/>
</dbReference>
<evidence type="ECO:0000256" key="1">
    <source>
        <dbReference type="SAM" id="MobiDB-lite"/>
    </source>
</evidence>
<feature type="region of interest" description="Disordered" evidence="1">
    <location>
        <begin position="307"/>
        <end position="328"/>
    </location>
</feature>
<dbReference type="InterPro" id="IPR022709">
    <property type="entry name" value="SCAI"/>
</dbReference>
<dbReference type="Pfam" id="PF12070">
    <property type="entry name" value="SCAI"/>
    <property type="match status" value="3"/>
</dbReference>
<dbReference type="AlphaFoldDB" id="A0A5N5KHE1"/>
<dbReference type="GO" id="GO:0006351">
    <property type="term" value="P:DNA-templated transcription"/>
    <property type="evidence" value="ECO:0007669"/>
    <property type="project" value="InterPro"/>
</dbReference>
<feature type="region of interest" description="Disordered" evidence="1">
    <location>
        <begin position="416"/>
        <end position="439"/>
    </location>
</feature>